<organism evidence="3 4">
    <name type="scientific">Penaeus vannamei</name>
    <name type="common">Whiteleg shrimp</name>
    <name type="synonym">Litopenaeus vannamei</name>
    <dbReference type="NCBI Taxonomy" id="6689"/>
    <lineage>
        <taxon>Eukaryota</taxon>
        <taxon>Metazoa</taxon>
        <taxon>Ecdysozoa</taxon>
        <taxon>Arthropoda</taxon>
        <taxon>Crustacea</taxon>
        <taxon>Multicrustacea</taxon>
        <taxon>Malacostraca</taxon>
        <taxon>Eumalacostraca</taxon>
        <taxon>Eucarida</taxon>
        <taxon>Decapoda</taxon>
        <taxon>Dendrobranchiata</taxon>
        <taxon>Penaeoidea</taxon>
        <taxon>Penaeidae</taxon>
        <taxon>Penaeus</taxon>
    </lineage>
</organism>
<protein>
    <recommendedName>
        <fullName evidence="2">Ig-like domain-containing protein</fullName>
    </recommendedName>
</protein>
<dbReference type="InterPro" id="IPR036179">
    <property type="entry name" value="Ig-like_dom_sf"/>
</dbReference>
<feature type="region of interest" description="Disordered" evidence="1">
    <location>
        <begin position="1"/>
        <end position="53"/>
    </location>
</feature>
<evidence type="ECO:0000259" key="2">
    <source>
        <dbReference type="PROSITE" id="PS50835"/>
    </source>
</evidence>
<proteinExistence type="predicted"/>
<evidence type="ECO:0000313" key="4">
    <source>
        <dbReference type="Proteomes" id="UP000283509"/>
    </source>
</evidence>
<gene>
    <name evidence="3" type="ORF">C7M84_013066</name>
</gene>
<keyword evidence="4" id="KW-1185">Reference proteome</keyword>
<dbReference type="SMART" id="SM00409">
    <property type="entry name" value="IG"/>
    <property type="match status" value="1"/>
</dbReference>
<dbReference type="SUPFAM" id="SSF48726">
    <property type="entry name" value="Immunoglobulin"/>
    <property type="match status" value="1"/>
</dbReference>
<dbReference type="STRING" id="6689.A0A423SWZ9"/>
<name>A0A423SWZ9_PENVA</name>
<feature type="region of interest" description="Disordered" evidence="1">
    <location>
        <begin position="119"/>
        <end position="146"/>
    </location>
</feature>
<reference evidence="3 4" key="1">
    <citation type="submission" date="2018-04" db="EMBL/GenBank/DDBJ databases">
        <authorList>
            <person name="Zhang X."/>
            <person name="Yuan J."/>
            <person name="Li F."/>
            <person name="Xiang J."/>
        </authorList>
    </citation>
    <scope>NUCLEOTIDE SEQUENCE [LARGE SCALE GENOMIC DNA]</scope>
    <source>
        <tissue evidence="3">Muscle</tissue>
    </source>
</reference>
<dbReference type="InterPro" id="IPR013783">
    <property type="entry name" value="Ig-like_fold"/>
</dbReference>
<dbReference type="SMART" id="SM00408">
    <property type="entry name" value="IGc2"/>
    <property type="match status" value="1"/>
</dbReference>
<evidence type="ECO:0000313" key="3">
    <source>
        <dbReference type="EMBL" id="ROT68774.1"/>
    </source>
</evidence>
<dbReference type="Proteomes" id="UP000283509">
    <property type="component" value="Unassembled WGS sequence"/>
</dbReference>
<feature type="domain" description="Ig-like" evidence="2">
    <location>
        <begin position="259"/>
        <end position="342"/>
    </location>
</feature>
<dbReference type="Gene3D" id="2.60.40.10">
    <property type="entry name" value="Immunoglobulins"/>
    <property type="match status" value="1"/>
</dbReference>
<dbReference type="InterPro" id="IPR007110">
    <property type="entry name" value="Ig-like_dom"/>
</dbReference>
<dbReference type="InterPro" id="IPR003599">
    <property type="entry name" value="Ig_sub"/>
</dbReference>
<accession>A0A423SWZ9</accession>
<reference evidence="3 4" key="2">
    <citation type="submission" date="2019-01" db="EMBL/GenBank/DDBJ databases">
        <title>The decoding of complex shrimp genome reveals the adaptation for benthos swimmer, frequently molting mechanism and breeding impact on genome.</title>
        <authorList>
            <person name="Sun Y."/>
            <person name="Gao Y."/>
            <person name="Yu Y."/>
        </authorList>
    </citation>
    <scope>NUCLEOTIDE SEQUENCE [LARGE SCALE GENOMIC DNA]</scope>
    <source>
        <tissue evidence="3">Muscle</tissue>
    </source>
</reference>
<dbReference type="EMBL" id="QCYY01002635">
    <property type="protein sequence ID" value="ROT68774.1"/>
    <property type="molecule type" value="Genomic_DNA"/>
</dbReference>
<dbReference type="InterPro" id="IPR003598">
    <property type="entry name" value="Ig_sub2"/>
</dbReference>
<evidence type="ECO:0000256" key="1">
    <source>
        <dbReference type="SAM" id="MobiDB-lite"/>
    </source>
</evidence>
<dbReference type="PROSITE" id="PS50835">
    <property type="entry name" value="IG_LIKE"/>
    <property type="match status" value="1"/>
</dbReference>
<dbReference type="AlphaFoldDB" id="A0A423SWZ9"/>
<comment type="caution">
    <text evidence="3">The sequence shown here is derived from an EMBL/GenBank/DDBJ whole genome shotgun (WGS) entry which is preliminary data.</text>
</comment>
<dbReference type="InterPro" id="IPR013098">
    <property type="entry name" value="Ig_I-set"/>
</dbReference>
<dbReference type="Pfam" id="PF07679">
    <property type="entry name" value="I-set"/>
    <property type="match status" value="1"/>
</dbReference>
<dbReference type="CDD" id="cd00096">
    <property type="entry name" value="Ig"/>
    <property type="match status" value="1"/>
</dbReference>
<sequence>MPPRAWPSCSAPLAEPRSAATTASDEKAQADPVARRQSLSARPHAGLLARPTTKLPPSCAPDLLAALALRVRVCQRKALTKSWFPVGAFPYGSHPNFTPVFDHHTTCLQELPDRSPSLAASHLRPRQDPWPLRPGHASATPRVAPPASTSLALGPLGLLDRPRTHHEHALALLCTLLVAFCLPYQSDAAGSSGKYTYSTAGLWGHKVLASPVWGHPPKIYRHRQPTHTEEGVLKKSRRLNHGAARVVQASHYELEYILGRKIIFICMARGNPRPRITWYKDGVELYAHNYFQVHEWEIGSNKLKSKMEIDPATPMDVGYYECQANNKHAVDHRGFRTQYTAGL</sequence>
<dbReference type="OrthoDB" id="6127080at2759"/>